<keyword evidence="2 6" id="KW-0812">Transmembrane</keyword>
<comment type="subcellular location">
    <subcellularLocation>
        <location evidence="1">Membrane</location>
        <topology evidence="1">Multi-pass membrane protein</topology>
    </subcellularLocation>
</comment>
<evidence type="ECO:0000256" key="3">
    <source>
        <dbReference type="ARBA" id="ARBA00022748"/>
    </source>
</evidence>
<dbReference type="GO" id="GO:0016020">
    <property type="term" value="C:membrane"/>
    <property type="evidence" value="ECO:0007669"/>
    <property type="project" value="UniProtKB-SubCell"/>
</dbReference>
<feature type="transmembrane region" description="Helical" evidence="6">
    <location>
        <begin position="21"/>
        <end position="41"/>
    </location>
</feature>
<keyword evidence="3" id="KW-0201">Cytochrome c-type biogenesis</keyword>
<proteinExistence type="predicted"/>
<organism evidence="8 9">
    <name type="scientific">Chitinimonas arctica</name>
    <dbReference type="NCBI Taxonomy" id="2594795"/>
    <lineage>
        <taxon>Bacteria</taxon>
        <taxon>Pseudomonadati</taxon>
        <taxon>Pseudomonadota</taxon>
        <taxon>Betaproteobacteria</taxon>
        <taxon>Neisseriales</taxon>
        <taxon>Chitinibacteraceae</taxon>
        <taxon>Chitinimonas</taxon>
    </lineage>
</organism>
<keyword evidence="4 6" id="KW-1133">Transmembrane helix</keyword>
<evidence type="ECO:0000256" key="1">
    <source>
        <dbReference type="ARBA" id="ARBA00004141"/>
    </source>
</evidence>
<dbReference type="PANTHER" id="PTHR31566">
    <property type="entry name" value="CYTOCHROME C BIOGENESIS PROTEIN CCS1, CHLOROPLASTIC"/>
    <property type="match status" value="1"/>
</dbReference>
<gene>
    <name evidence="8" type="ORF">FNU76_09935</name>
</gene>
<evidence type="ECO:0000256" key="4">
    <source>
        <dbReference type="ARBA" id="ARBA00022989"/>
    </source>
</evidence>
<evidence type="ECO:0000256" key="6">
    <source>
        <dbReference type="SAM" id="Phobius"/>
    </source>
</evidence>
<evidence type="ECO:0000256" key="2">
    <source>
        <dbReference type="ARBA" id="ARBA00022692"/>
    </source>
</evidence>
<evidence type="ECO:0000256" key="5">
    <source>
        <dbReference type="ARBA" id="ARBA00023136"/>
    </source>
</evidence>
<dbReference type="InterPro" id="IPR023494">
    <property type="entry name" value="Cyt_c_bgen_Ccs1/CcsB/ResB"/>
</dbReference>
<evidence type="ECO:0000259" key="7">
    <source>
        <dbReference type="Pfam" id="PF05140"/>
    </source>
</evidence>
<dbReference type="AlphaFoldDB" id="A0A516SF53"/>
<feature type="transmembrane region" description="Helical" evidence="6">
    <location>
        <begin position="73"/>
        <end position="95"/>
    </location>
</feature>
<feature type="transmembrane region" description="Helical" evidence="6">
    <location>
        <begin position="168"/>
        <end position="186"/>
    </location>
</feature>
<keyword evidence="5 6" id="KW-0472">Membrane</keyword>
<sequence length="682" mass="75532">MENHVRRSSFARACFELFSSMRFAISLLVVLAIAAIIGTVLEQNQTYTNYAIEFGDFWFQPFEWLGLFDVYHASWFLLILTFLVASTSVCIYRHLPGILRDTRSYREHAALKSLRAMGHHQEWPLSDSPAATLDKAQAWLLARGYRLKRLAREDGSLLAAKKGSLQRLGYLFAHAAIVVICIGGLLDGNLPLKVQSLLGFKQPELRNVPQSQIPAQSRLSVNNLSFRGNLELPEGASGDVAFVGAGRGYFVQDLPFLVKLKKFHIEHYSTGQPKLFASDIEVTDKASGKITRATVKVNHPLVVDGIAIYQSSFGDGGSALEFAQWDLFGPATGAATLKAVSQSSQPVAWRGTALTLELGDLRPFNIESTDAPLGSEVDSSLGKLIQDARQVKADKKVKNIGPSIQFKLRDGQGQATEYLNYLAPFEEDGRFYLMSGMRREIAAQFAFVRIPLDDDLKPDTFMQLRATLSDPAAWPHIARLTTDRAVRDATISAPYRQDFENSLLWVLQRFSEGGFSALEKFLDAKVPADKRAAVAQTYVKLLQGAVIDALQVSRERAGQPAIAMDEKQYRFLMDSLVAMSARFDYGAGFYLQPVGFDEVKSSGFQLTRSPGQPLVYLGSLLLVLGVFCMFYIRENRVWVWAGQGRLLLALGSNRRDSLTEREFAEHQAVLTGIAGSQQGSSS</sequence>
<evidence type="ECO:0000313" key="8">
    <source>
        <dbReference type="EMBL" id="QDQ26658.1"/>
    </source>
</evidence>
<dbReference type="InterPro" id="IPR007816">
    <property type="entry name" value="ResB-like_domain"/>
</dbReference>
<dbReference type="GO" id="GO:0017004">
    <property type="term" value="P:cytochrome complex assembly"/>
    <property type="evidence" value="ECO:0007669"/>
    <property type="project" value="UniProtKB-KW"/>
</dbReference>
<dbReference type="EMBL" id="CP041730">
    <property type="protein sequence ID" value="QDQ26658.1"/>
    <property type="molecule type" value="Genomic_DNA"/>
</dbReference>
<feature type="domain" description="ResB-like" evidence="7">
    <location>
        <begin position="21"/>
        <end position="663"/>
    </location>
</feature>
<dbReference type="Pfam" id="PF05140">
    <property type="entry name" value="ResB"/>
    <property type="match status" value="1"/>
</dbReference>
<dbReference type="KEGG" id="cari:FNU76_09935"/>
<name>A0A516SF53_9NEIS</name>
<reference evidence="9" key="1">
    <citation type="submission" date="2019-07" db="EMBL/GenBank/DDBJ databases">
        <title>Chitinimonas sp. nov., isolated from Ny-Alesund, arctica soil.</title>
        <authorList>
            <person name="Xu Q."/>
            <person name="Peng F."/>
        </authorList>
    </citation>
    <scope>NUCLEOTIDE SEQUENCE [LARGE SCALE GENOMIC DNA]</scope>
    <source>
        <strain evidence="9">R3-44</strain>
    </source>
</reference>
<accession>A0A516SF53</accession>
<evidence type="ECO:0000313" key="9">
    <source>
        <dbReference type="Proteomes" id="UP000317550"/>
    </source>
</evidence>
<dbReference type="OrthoDB" id="3949537at2"/>
<dbReference type="PANTHER" id="PTHR31566:SF0">
    <property type="entry name" value="CYTOCHROME C BIOGENESIS PROTEIN CCS1, CHLOROPLASTIC"/>
    <property type="match status" value="1"/>
</dbReference>
<feature type="transmembrane region" description="Helical" evidence="6">
    <location>
        <begin position="614"/>
        <end position="632"/>
    </location>
</feature>
<dbReference type="Proteomes" id="UP000317550">
    <property type="component" value="Chromosome"/>
</dbReference>
<protein>
    <submittedName>
        <fullName evidence="8">Cytochrome c biogenesis protein ResB</fullName>
    </submittedName>
</protein>
<keyword evidence="9" id="KW-1185">Reference proteome</keyword>